<feature type="transmembrane region" description="Helical" evidence="6">
    <location>
        <begin position="33"/>
        <end position="56"/>
    </location>
</feature>
<reference evidence="7" key="1">
    <citation type="submission" date="2019-09" db="EMBL/GenBank/DDBJ databases">
        <title>Characterisation of the sponge microbiome using genome-centric metagenomics.</title>
        <authorList>
            <person name="Engelberts J.P."/>
            <person name="Robbins S.J."/>
            <person name="De Goeij J.M."/>
            <person name="Aranda M."/>
            <person name="Bell S.C."/>
            <person name="Webster N.S."/>
        </authorList>
    </citation>
    <scope>NUCLEOTIDE SEQUENCE</scope>
    <source>
        <strain evidence="7">SB0662_bin_9</strain>
    </source>
</reference>
<keyword evidence="2" id="KW-1003">Cell membrane</keyword>
<organism evidence="7">
    <name type="scientific">Caldilineaceae bacterium SB0662_bin_9</name>
    <dbReference type="NCBI Taxonomy" id="2605258"/>
    <lineage>
        <taxon>Bacteria</taxon>
        <taxon>Bacillati</taxon>
        <taxon>Chloroflexota</taxon>
        <taxon>Caldilineae</taxon>
        <taxon>Caldilineales</taxon>
        <taxon>Caldilineaceae</taxon>
    </lineage>
</organism>
<protein>
    <submittedName>
        <fullName evidence="7">ABC transporter permease</fullName>
    </submittedName>
</protein>
<dbReference type="CDD" id="cd06579">
    <property type="entry name" value="TM_PBP1_transp_AraH_like"/>
    <property type="match status" value="1"/>
</dbReference>
<feature type="transmembrane region" description="Helical" evidence="6">
    <location>
        <begin position="62"/>
        <end position="83"/>
    </location>
</feature>
<dbReference type="GO" id="GO:0005886">
    <property type="term" value="C:plasma membrane"/>
    <property type="evidence" value="ECO:0007669"/>
    <property type="project" value="UniProtKB-SubCell"/>
</dbReference>
<comment type="subcellular location">
    <subcellularLocation>
        <location evidence="1">Cell membrane</location>
        <topology evidence="1">Multi-pass membrane protein</topology>
    </subcellularLocation>
</comment>
<dbReference type="Pfam" id="PF02653">
    <property type="entry name" value="BPD_transp_2"/>
    <property type="match status" value="1"/>
</dbReference>
<evidence type="ECO:0000256" key="6">
    <source>
        <dbReference type="SAM" id="Phobius"/>
    </source>
</evidence>
<comment type="caution">
    <text evidence="7">The sequence shown here is derived from an EMBL/GenBank/DDBJ whole genome shotgun (WGS) entry which is preliminary data.</text>
</comment>
<proteinExistence type="predicted"/>
<feature type="transmembrane region" description="Helical" evidence="6">
    <location>
        <begin position="143"/>
        <end position="165"/>
    </location>
</feature>
<evidence type="ECO:0000256" key="3">
    <source>
        <dbReference type="ARBA" id="ARBA00022692"/>
    </source>
</evidence>
<dbReference type="InterPro" id="IPR001851">
    <property type="entry name" value="ABC_transp_permease"/>
</dbReference>
<dbReference type="PANTHER" id="PTHR32196">
    <property type="entry name" value="ABC TRANSPORTER PERMEASE PROTEIN YPHD-RELATED-RELATED"/>
    <property type="match status" value="1"/>
</dbReference>
<feature type="transmembrane region" description="Helical" evidence="6">
    <location>
        <begin position="315"/>
        <end position="334"/>
    </location>
</feature>
<gene>
    <name evidence="7" type="ORF">F4Y08_09750</name>
</gene>
<feature type="transmembrane region" description="Helical" evidence="6">
    <location>
        <begin position="115"/>
        <end position="136"/>
    </location>
</feature>
<accession>A0A6B1DV79</accession>
<feature type="transmembrane region" description="Helical" evidence="6">
    <location>
        <begin position="185"/>
        <end position="204"/>
    </location>
</feature>
<dbReference type="GO" id="GO:0022857">
    <property type="term" value="F:transmembrane transporter activity"/>
    <property type="evidence" value="ECO:0007669"/>
    <property type="project" value="InterPro"/>
</dbReference>
<evidence type="ECO:0000256" key="2">
    <source>
        <dbReference type="ARBA" id="ARBA00022475"/>
    </source>
</evidence>
<sequence>MTINATDPVSVDGTDRRGRDDFRRRVNRMVRRIPELGIFSTLVLLVGVFSIGAANFRTVDSYTSILTVAANVGIVALGCGFLMISGEFDISVGSVYLIATLFFAQMANAGLIPPLAFLVTLILCAVIGLVNGLITVNLRIPSFIVTLAAMMFYRGLHIILTRGFSVSYKADKEFLNMVAGITFSLMRNTVIWWILLAIILQVVLAKTRYGNWVLATGGDAQAARNSGVPVSRVKVTNFALCSLLAGFAGAANMARFLTSQSQLGMGMEFEAITAAVIGGTLLMGGKGSMVGAVLGAIFVSVIRSGLIFFGYSSYIYMPVTGIILMLAVIINRGFSNFRLLQFQRSDA</sequence>
<feature type="transmembrane region" description="Helical" evidence="6">
    <location>
        <begin position="90"/>
        <end position="109"/>
    </location>
</feature>
<evidence type="ECO:0000256" key="5">
    <source>
        <dbReference type="ARBA" id="ARBA00023136"/>
    </source>
</evidence>
<name>A0A6B1DV79_9CHLR</name>
<evidence type="ECO:0000313" key="7">
    <source>
        <dbReference type="EMBL" id="MYD90602.1"/>
    </source>
</evidence>
<dbReference type="EMBL" id="VXPY01000069">
    <property type="protein sequence ID" value="MYD90602.1"/>
    <property type="molecule type" value="Genomic_DNA"/>
</dbReference>
<keyword evidence="5 6" id="KW-0472">Membrane</keyword>
<keyword evidence="4 6" id="KW-1133">Transmembrane helix</keyword>
<evidence type="ECO:0000256" key="4">
    <source>
        <dbReference type="ARBA" id="ARBA00022989"/>
    </source>
</evidence>
<dbReference type="AlphaFoldDB" id="A0A6B1DV79"/>
<keyword evidence="3 6" id="KW-0812">Transmembrane</keyword>
<evidence type="ECO:0000256" key="1">
    <source>
        <dbReference type="ARBA" id="ARBA00004651"/>
    </source>
</evidence>
<feature type="transmembrane region" description="Helical" evidence="6">
    <location>
        <begin position="238"/>
        <end position="257"/>
    </location>
</feature>